<reference evidence="1" key="1">
    <citation type="submission" date="2022-10" db="EMBL/GenBank/DDBJ databases">
        <title>The complete genomes of actinobacterial strains from the NBC collection.</title>
        <authorList>
            <person name="Joergensen T.S."/>
            <person name="Alvarez Arevalo M."/>
            <person name="Sterndorff E.B."/>
            <person name="Faurdal D."/>
            <person name="Vuksanovic O."/>
            <person name="Mourched A.-S."/>
            <person name="Charusanti P."/>
            <person name="Shaw S."/>
            <person name="Blin K."/>
            <person name="Weber T."/>
        </authorList>
    </citation>
    <scope>NUCLEOTIDE SEQUENCE</scope>
    <source>
        <strain evidence="1">NBC_01401</strain>
    </source>
</reference>
<gene>
    <name evidence="1" type="ORF">OG626_16970</name>
</gene>
<protein>
    <recommendedName>
        <fullName evidence="2">Lantibiotic dehydratase N-terminal domain-containing protein</fullName>
    </recommendedName>
</protein>
<evidence type="ECO:0008006" key="2">
    <source>
        <dbReference type="Google" id="ProtNLM"/>
    </source>
</evidence>
<evidence type="ECO:0000313" key="1">
    <source>
        <dbReference type="EMBL" id="WTY96480.1"/>
    </source>
</evidence>
<sequence>MTSPTVSPLLLTRVAGLPSDTLDLVAPGTRKLLAELAAGSERLGALAPQLVDVLFALVPLLDDDVPLRRKVLAGKRAVNRLAALPWDEDARHRVGQRVPAARQALLAEWDRLVAERQGLLEQLSAQLAEDRARAVTGLHGALDAPGFAESLALAAPDWIQHRDRGARSARKLKTLYSYVARAAVKTSPFSGLTTIGEAGRAGRGRALSRTSATLAHLALSRLAHDERTAGLLRYRVAPVHPGTPTEPDGLLLHSEVVITEGVVWRNDRAVEADNALRPLAGLPPRASLGELLAGLGGVRPFARFRRLLDAGLVHPVAPWVRGEDPFRVLAGLVGEDSPIAAGDLSLAHELGASARQETVRGRIAAAAELREVTSGWTAHGDRSERKPSGLIYEDRETGLDLPDPLAVPEVRADLATLGRLVRPYLFRSHLYDYLLDSFVAEFGAGGVCRDPLGFLMRLAVDRDANPPLERAMFADMASRGDPGQRAWLPVGPTSAPPNAGVFFQLAAAHGSDAADGRHRMVVNQFGAGSGGLFSRFGSLLGDGFRDRLAAHIETCWPGARCRELVVWTDCNTVQSACGGLLPPLVLPGEVDAPGGTTLADTVLAHDADRDTLSLFDHAGDPVGLAYLGLIPQHLLQGYVRLLAVLADPWVNGAPHSDYTMTKAQELRAHCGDDVVELPRLTDGPGGRLVTRRASWIVPAGAIPRPDPGDPDETGLVVRLDAFRRAHGIPEEIFVHQLGGPGAGLGMSADRKPMWVSLASPLSVGVLHQWLSPDTGHLRLVEALPERSAHPQYDALGRTRVTEHVALLSWTEEKRP</sequence>
<organism evidence="1">
    <name type="scientific">Streptomyces sp. NBC_01401</name>
    <dbReference type="NCBI Taxonomy" id="2903854"/>
    <lineage>
        <taxon>Bacteria</taxon>
        <taxon>Bacillati</taxon>
        <taxon>Actinomycetota</taxon>
        <taxon>Actinomycetes</taxon>
        <taxon>Kitasatosporales</taxon>
        <taxon>Streptomycetaceae</taxon>
        <taxon>Streptomyces</taxon>
    </lineage>
</organism>
<accession>A0AAU3GW80</accession>
<name>A0AAU3GW80_9ACTN</name>
<dbReference type="AlphaFoldDB" id="A0AAU3GW80"/>
<dbReference type="EMBL" id="CP109535">
    <property type="protein sequence ID" value="WTY96480.1"/>
    <property type="molecule type" value="Genomic_DNA"/>
</dbReference>
<proteinExistence type="predicted"/>